<gene>
    <name evidence="4" type="ORF">SAMN04488570_2216</name>
</gene>
<dbReference type="InterPro" id="IPR005693">
    <property type="entry name" value="Mce"/>
</dbReference>
<evidence type="ECO:0000259" key="2">
    <source>
        <dbReference type="Pfam" id="PF02470"/>
    </source>
</evidence>
<evidence type="ECO:0000256" key="1">
    <source>
        <dbReference type="SAM" id="Phobius"/>
    </source>
</evidence>
<keyword evidence="1" id="KW-1133">Transmembrane helix</keyword>
<evidence type="ECO:0000313" key="4">
    <source>
        <dbReference type="EMBL" id="SDS58808.1"/>
    </source>
</evidence>
<dbReference type="OrthoDB" id="338143at2"/>
<evidence type="ECO:0000259" key="3">
    <source>
        <dbReference type="Pfam" id="PF11887"/>
    </source>
</evidence>
<keyword evidence="5" id="KW-1185">Reference proteome</keyword>
<feature type="transmembrane region" description="Helical" evidence="1">
    <location>
        <begin position="12"/>
        <end position="38"/>
    </location>
</feature>
<protein>
    <submittedName>
        <fullName evidence="4">Phospholipid/cholesterol/gamma-HCH transport system substrate-binding protein</fullName>
    </submittedName>
</protein>
<dbReference type="InterPro" id="IPR003399">
    <property type="entry name" value="Mce/MlaD"/>
</dbReference>
<keyword evidence="1" id="KW-0472">Membrane</keyword>
<proteinExistence type="predicted"/>
<dbReference type="EMBL" id="LT629757">
    <property type="protein sequence ID" value="SDS58808.1"/>
    <property type="molecule type" value="Genomic_DNA"/>
</dbReference>
<dbReference type="AlphaFoldDB" id="A0A1H1TF62"/>
<dbReference type="InterPro" id="IPR024516">
    <property type="entry name" value="Mce_C"/>
</dbReference>
<organism evidence="4 5">
    <name type="scientific">Nocardioides scoriae</name>
    <dbReference type="NCBI Taxonomy" id="642780"/>
    <lineage>
        <taxon>Bacteria</taxon>
        <taxon>Bacillati</taxon>
        <taxon>Actinomycetota</taxon>
        <taxon>Actinomycetes</taxon>
        <taxon>Propionibacteriales</taxon>
        <taxon>Nocardioidaceae</taxon>
        <taxon>Nocardioides</taxon>
    </lineage>
</organism>
<dbReference type="NCBIfam" id="TIGR00996">
    <property type="entry name" value="Mtu_fam_mce"/>
    <property type="match status" value="1"/>
</dbReference>
<name>A0A1H1TF62_9ACTN</name>
<dbReference type="Pfam" id="PF11887">
    <property type="entry name" value="Mce4_CUP1"/>
    <property type="match status" value="1"/>
</dbReference>
<evidence type="ECO:0000313" key="5">
    <source>
        <dbReference type="Proteomes" id="UP000198859"/>
    </source>
</evidence>
<keyword evidence="1" id="KW-0812">Transmembrane</keyword>
<feature type="domain" description="Mce/MlaD" evidence="2">
    <location>
        <begin position="41"/>
        <end position="117"/>
    </location>
</feature>
<accession>A0A1H1TF62</accession>
<dbReference type="Proteomes" id="UP000198859">
    <property type="component" value="Chromosome I"/>
</dbReference>
<sequence length="348" mass="37509">MSILDKKTSGDLVKLMIFILVTSLATGVLVVLIGNFTFESTRTYKAQFSDATGVVKGDDIRIAGVKVGSVKDVRIVDRERAEVTFGVARSSVVTKSSTATIRYRNLVGQRYIALTQGVGDLDRLPEDATIPMDRTKPALDLTVLFNGFKPLFAALSPADINKLSAEVISVFQGEGGTLTSLLQSTASLTNTLADRDKVIGEVIDNLNAVLATLAGRDKQLNELITDFQRLMSGLVQDRGAILGSLDSVSALADETSSLVIGIRPSLVRDVKGLRKVAANLNQGRGEIDRALQVLPIKLNKIGRTAIYGSFFNFYLCQFQGNVKVGNALTVPIKYDTSTFSKDARCELG</sequence>
<dbReference type="STRING" id="642780.SAMN04488570_2216"/>
<feature type="domain" description="Mammalian cell entry C-terminal" evidence="3">
    <location>
        <begin position="122"/>
        <end position="323"/>
    </location>
</feature>
<reference evidence="5" key="1">
    <citation type="submission" date="2016-10" db="EMBL/GenBank/DDBJ databases">
        <authorList>
            <person name="Varghese N."/>
            <person name="Submissions S."/>
        </authorList>
    </citation>
    <scope>NUCLEOTIDE SEQUENCE [LARGE SCALE GENOMIC DNA]</scope>
    <source>
        <strain evidence="5">DSM 22127</strain>
    </source>
</reference>
<dbReference type="InterPro" id="IPR052336">
    <property type="entry name" value="MlaD_Phospholipid_Transporter"/>
</dbReference>
<dbReference type="Pfam" id="PF02470">
    <property type="entry name" value="MlaD"/>
    <property type="match status" value="1"/>
</dbReference>
<dbReference type="GO" id="GO:0005576">
    <property type="term" value="C:extracellular region"/>
    <property type="evidence" value="ECO:0007669"/>
    <property type="project" value="TreeGrafter"/>
</dbReference>
<dbReference type="PANTHER" id="PTHR33371">
    <property type="entry name" value="INTERMEMBRANE PHOSPHOLIPID TRANSPORT SYSTEM BINDING PROTEIN MLAD-RELATED"/>
    <property type="match status" value="1"/>
</dbReference>
<dbReference type="GO" id="GO:0051701">
    <property type="term" value="P:biological process involved in interaction with host"/>
    <property type="evidence" value="ECO:0007669"/>
    <property type="project" value="TreeGrafter"/>
</dbReference>
<dbReference type="RefSeq" id="WP_091729534.1">
    <property type="nucleotide sequence ID" value="NZ_LT629757.1"/>
</dbReference>
<dbReference type="PANTHER" id="PTHR33371:SF17">
    <property type="entry name" value="MCE-FAMILY PROTEIN MCE1B"/>
    <property type="match status" value="1"/>
</dbReference>